<dbReference type="EC" id="2.5.1.145" evidence="7"/>
<evidence type="ECO:0000256" key="4">
    <source>
        <dbReference type="ARBA" id="ARBA00022692"/>
    </source>
</evidence>
<feature type="binding site" evidence="7">
    <location>
        <position position="142"/>
    </location>
    <ligand>
        <name>a 1,2-diacyl-sn-glycero-3-phospho-(1'-sn-glycerol)</name>
        <dbReference type="ChEBI" id="CHEBI:64716"/>
    </ligand>
</feature>
<gene>
    <name evidence="7" type="primary">lgt</name>
    <name evidence="9" type="ORF">HNR73_000656</name>
</gene>
<keyword evidence="5 7" id="KW-1133">Transmembrane helix</keyword>
<dbReference type="NCBIfam" id="TIGR00544">
    <property type="entry name" value="lgt"/>
    <property type="match status" value="1"/>
</dbReference>
<dbReference type="GO" id="GO:0042158">
    <property type="term" value="P:lipoprotein biosynthetic process"/>
    <property type="evidence" value="ECO:0007669"/>
    <property type="project" value="UniProtKB-UniRule"/>
</dbReference>
<evidence type="ECO:0000256" key="6">
    <source>
        <dbReference type="ARBA" id="ARBA00023136"/>
    </source>
</evidence>
<keyword evidence="4 7" id="KW-0812">Transmembrane</keyword>
<feature type="compositionally biased region" description="Acidic residues" evidence="8">
    <location>
        <begin position="291"/>
        <end position="311"/>
    </location>
</feature>
<evidence type="ECO:0000256" key="1">
    <source>
        <dbReference type="ARBA" id="ARBA00007150"/>
    </source>
</evidence>
<keyword evidence="9" id="KW-0449">Lipoprotein</keyword>
<dbReference type="InterPro" id="IPR001640">
    <property type="entry name" value="Lgt"/>
</dbReference>
<dbReference type="PANTHER" id="PTHR30589:SF0">
    <property type="entry name" value="PHOSPHATIDYLGLYCEROL--PROLIPOPROTEIN DIACYLGLYCERYL TRANSFERASE"/>
    <property type="match status" value="1"/>
</dbReference>
<feature type="transmembrane region" description="Helical" evidence="7">
    <location>
        <begin position="93"/>
        <end position="116"/>
    </location>
</feature>
<proteinExistence type="inferred from homology"/>
<evidence type="ECO:0000256" key="7">
    <source>
        <dbReference type="HAMAP-Rule" id="MF_01147"/>
    </source>
</evidence>
<evidence type="ECO:0000256" key="3">
    <source>
        <dbReference type="ARBA" id="ARBA00022679"/>
    </source>
</evidence>
<accession>A0A841FAM5</accession>
<dbReference type="Pfam" id="PF01790">
    <property type="entry name" value="LGT"/>
    <property type="match status" value="1"/>
</dbReference>
<keyword evidence="10" id="KW-1185">Reference proteome</keyword>
<dbReference type="EMBL" id="JACHGT010000001">
    <property type="protein sequence ID" value="MBB6032814.1"/>
    <property type="molecule type" value="Genomic_DNA"/>
</dbReference>
<evidence type="ECO:0000256" key="8">
    <source>
        <dbReference type="SAM" id="MobiDB-lite"/>
    </source>
</evidence>
<reference evidence="9 10" key="1">
    <citation type="submission" date="2020-08" db="EMBL/GenBank/DDBJ databases">
        <title>Genomic Encyclopedia of Type Strains, Phase IV (KMG-IV): sequencing the most valuable type-strain genomes for metagenomic binning, comparative biology and taxonomic classification.</title>
        <authorList>
            <person name="Goeker M."/>
        </authorList>
    </citation>
    <scope>NUCLEOTIDE SEQUENCE [LARGE SCALE GENOMIC DNA]</scope>
    <source>
        <strain evidence="9 10">YIM 65646</strain>
    </source>
</reference>
<feature type="transmembrane region" description="Helical" evidence="7">
    <location>
        <begin position="212"/>
        <end position="230"/>
    </location>
</feature>
<evidence type="ECO:0000256" key="5">
    <source>
        <dbReference type="ARBA" id="ARBA00022989"/>
    </source>
</evidence>
<comment type="pathway">
    <text evidence="7">Protein modification; lipoprotein biosynthesis (diacylglyceryl transfer).</text>
</comment>
<dbReference type="AlphaFoldDB" id="A0A841FAM5"/>
<sequence length="334" mass="36081">MDLAYIPSPSQSVWHLFGVVPIRGYALAIISGIVIACVITEVRLRRRGAAPGTVIDIALWAVPFGIVGARIYHVITSPDAYFGVDGVPMDAFAIWKGGLGIPGAIVAGALGAWIACRRLGVPLSMVADALAPGLPVAQAVGRLGNWFNQELYGGPLDAWWAVEIDQQNRLAGYMDVATYHPTFLYELLWNLGLALLVWLLDRRLKFGKGRAFALYVLGYGIGRFWIEGMRIDPAQDFLGLRLNQWMSVAIIVGALIYLLRVEGKRDVLVPGADGVLKAVPYDSPEALAGEADVDADETVTEDDDPDEESEDEASRDGETGDAGENEKATEDGKV</sequence>
<feature type="transmembrane region" description="Helical" evidence="7">
    <location>
        <begin position="22"/>
        <end position="42"/>
    </location>
</feature>
<feature type="region of interest" description="Disordered" evidence="8">
    <location>
        <begin position="286"/>
        <end position="334"/>
    </location>
</feature>
<name>A0A841FAM5_9ACTN</name>
<protein>
    <recommendedName>
        <fullName evidence="7">Phosphatidylglycerol--prolipoprotein diacylglyceryl transferase</fullName>
        <ecNumber evidence="7">2.5.1.145</ecNumber>
    </recommendedName>
</protein>
<keyword evidence="6 7" id="KW-0472">Membrane</keyword>
<organism evidence="9 10">
    <name type="scientific">Phytomonospora endophytica</name>
    <dbReference type="NCBI Taxonomy" id="714109"/>
    <lineage>
        <taxon>Bacteria</taxon>
        <taxon>Bacillati</taxon>
        <taxon>Actinomycetota</taxon>
        <taxon>Actinomycetes</taxon>
        <taxon>Micromonosporales</taxon>
        <taxon>Micromonosporaceae</taxon>
        <taxon>Phytomonospora</taxon>
    </lineage>
</organism>
<dbReference type="UniPathway" id="UPA00664"/>
<evidence type="ECO:0000313" key="10">
    <source>
        <dbReference type="Proteomes" id="UP000548476"/>
    </source>
</evidence>
<comment type="caution">
    <text evidence="9">The sequence shown here is derived from an EMBL/GenBank/DDBJ whole genome shotgun (WGS) entry which is preliminary data.</text>
</comment>
<keyword evidence="2 7" id="KW-1003">Cell membrane</keyword>
<dbReference type="GO" id="GO:0008961">
    <property type="term" value="F:phosphatidylglycerol-prolipoprotein diacylglyceryl transferase activity"/>
    <property type="evidence" value="ECO:0007669"/>
    <property type="project" value="UniProtKB-UniRule"/>
</dbReference>
<dbReference type="Proteomes" id="UP000548476">
    <property type="component" value="Unassembled WGS sequence"/>
</dbReference>
<feature type="transmembrane region" description="Helical" evidence="7">
    <location>
        <begin position="123"/>
        <end position="141"/>
    </location>
</feature>
<evidence type="ECO:0000313" key="9">
    <source>
        <dbReference type="EMBL" id="MBB6032814.1"/>
    </source>
</evidence>
<evidence type="ECO:0000256" key="2">
    <source>
        <dbReference type="ARBA" id="ARBA00022475"/>
    </source>
</evidence>
<comment type="function">
    <text evidence="7">Catalyzes the transfer of the diacylglyceryl group from phosphatidylglycerol to the sulfhydryl group of the N-terminal cysteine of a prolipoprotein, the first step in the formation of mature lipoproteins.</text>
</comment>
<comment type="catalytic activity">
    <reaction evidence="7">
        <text>L-cysteinyl-[prolipoprotein] + a 1,2-diacyl-sn-glycero-3-phospho-(1'-sn-glycerol) = an S-1,2-diacyl-sn-glyceryl-L-cysteinyl-[prolipoprotein] + sn-glycerol 1-phosphate + H(+)</text>
        <dbReference type="Rhea" id="RHEA:56712"/>
        <dbReference type="Rhea" id="RHEA-COMP:14679"/>
        <dbReference type="Rhea" id="RHEA-COMP:14680"/>
        <dbReference type="ChEBI" id="CHEBI:15378"/>
        <dbReference type="ChEBI" id="CHEBI:29950"/>
        <dbReference type="ChEBI" id="CHEBI:57685"/>
        <dbReference type="ChEBI" id="CHEBI:64716"/>
        <dbReference type="ChEBI" id="CHEBI:140658"/>
        <dbReference type="EC" id="2.5.1.145"/>
    </reaction>
</comment>
<dbReference type="PROSITE" id="PS01311">
    <property type="entry name" value="LGT"/>
    <property type="match status" value="1"/>
</dbReference>
<feature type="compositionally biased region" description="Basic and acidic residues" evidence="8">
    <location>
        <begin position="312"/>
        <end position="334"/>
    </location>
</feature>
<dbReference type="PANTHER" id="PTHR30589">
    <property type="entry name" value="PROLIPOPROTEIN DIACYLGLYCERYL TRANSFERASE"/>
    <property type="match status" value="1"/>
</dbReference>
<feature type="transmembrane region" description="Helical" evidence="7">
    <location>
        <begin position="54"/>
        <end position="73"/>
    </location>
</feature>
<comment type="similarity">
    <text evidence="1 7">Belongs to the Lgt family.</text>
</comment>
<feature type="transmembrane region" description="Helical" evidence="7">
    <location>
        <begin position="242"/>
        <end position="259"/>
    </location>
</feature>
<feature type="transmembrane region" description="Helical" evidence="7">
    <location>
        <begin position="183"/>
        <end position="200"/>
    </location>
</feature>
<dbReference type="RefSeq" id="WP_184785673.1">
    <property type="nucleotide sequence ID" value="NZ_BONT01000034.1"/>
</dbReference>
<comment type="subcellular location">
    <subcellularLocation>
        <location evidence="7">Cell membrane</location>
        <topology evidence="7">Multi-pass membrane protein</topology>
    </subcellularLocation>
</comment>
<dbReference type="HAMAP" id="MF_01147">
    <property type="entry name" value="Lgt"/>
    <property type="match status" value="1"/>
</dbReference>
<dbReference type="GO" id="GO:0005886">
    <property type="term" value="C:plasma membrane"/>
    <property type="evidence" value="ECO:0007669"/>
    <property type="project" value="UniProtKB-SubCell"/>
</dbReference>
<keyword evidence="3 7" id="KW-0808">Transferase</keyword>